<evidence type="ECO:0000313" key="3">
    <source>
        <dbReference type="Proteomes" id="UP000242287"/>
    </source>
</evidence>
<protein>
    <recommendedName>
        <fullName evidence="4">Oxidoreductase AflY</fullName>
    </recommendedName>
</protein>
<name>A0A2A9NRY2_9AGAR</name>
<sequence>MNVTSTLKRTGVLNLPVANHASKCLVETLLAKDANEHHCYFRSAGLHNHLSHHLLAAYDLGAAPNLLRKIYDKEAAYQRPIYVEEKDRDIVITENNWTKHLGNQHAYGAYLKFFTERISHIGVHRTFEQYLFDKTANDNGVNMLIRLVSGAVHPFIHVGYGIEFESDLIIAAGLAQAAIHVPQTPEIFDLGAEAETAGDTTNGLTLLEILREVYDSDILKPVMPYDPNALVNARLKAAVSEGREEEIKRMCSKFVVDATLSSAEFDAKIQECFWTATLLLCATGRQGREPRLDFFLMHLVTSSLFLPSYFRFLQNPSHKASLLKAYIPVMLLYILARGRPRIDPDLLMSYKSTPRPPVHLGLAAGKGAIGDPNNDLNYNPWPPIVGSVLHAPDSHVLKAIRSLIYAAKKYGDVPPGGAIGSFKTVSGTDTKTETHKGTAKMDGTIFVRAAGMVLDYMGWVGHGQAARDDWDRSALGWDDAWN</sequence>
<evidence type="ECO:0000256" key="1">
    <source>
        <dbReference type="ARBA" id="ARBA00023002"/>
    </source>
</evidence>
<gene>
    <name evidence="2" type="ORF">AMATHDRAFT_144896</name>
</gene>
<proteinExistence type="predicted"/>
<dbReference type="GO" id="GO:0016491">
    <property type="term" value="F:oxidoreductase activity"/>
    <property type="evidence" value="ECO:0007669"/>
    <property type="project" value="UniProtKB-KW"/>
</dbReference>
<keyword evidence="1" id="KW-0560">Oxidoreductase</keyword>
<reference evidence="2 3" key="1">
    <citation type="submission" date="2014-02" db="EMBL/GenBank/DDBJ databases">
        <title>Transposable element dynamics among asymbiotic and ectomycorrhizal Amanita fungi.</title>
        <authorList>
            <consortium name="DOE Joint Genome Institute"/>
            <person name="Hess J."/>
            <person name="Skrede I."/>
            <person name="Wolfe B."/>
            <person name="LaButti K."/>
            <person name="Ohm R.A."/>
            <person name="Grigoriev I.V."/>
            <person name="Pringle A."/>
        </authorList>
    </citation>
    <scope>NUCLEOTIDE SEQUENCE [LARGE SCALE GENOMIC DNA]</scope>
    <source>
        <strain evidence="2 3">SKay4041</strain>
    </source>
</reference>
<dbReference type="OrthoDB" id="10004862at2759"/>
<dbReference type="STRING" id="703135.A0A2A9NRY2"/>
<keyword evidence="3" id="KW-1185">Reference proteome</keyword>
<dbReference type="PANTHER" id="PTHR35870">
    <property type="entry name" value="PROTEIN, PUTATIVE (AFU_ORTHOLOGUE AFUA_5G03330)-RELATED"/>
    <property type="match status" value="1"/>
</dbReference>
<evidence type="ECO:0008006" key="4">
    <source>
        <dbReference type="Google" id="ProtNLM"/>
    </source>
</evidence>
<dbReference type="PANTHER" id="PTHR35870:SF1">
    <property type="entry name" value="PROTEIN, PUTATIVE (AFU_ORTHOLOGUE AFUA_5G03330)-RELATED"/>
    <property type="match status" value="1"/>
</dbReference>
<dbReference type="Pfam" id="PF14027">
    <property type="entry name" value="Questin_oxidase"/>
    <property type="match status" value="1"/>
</dbReference>
<accession>A0A2A9NRY2</accession>
<dbReference type="AlphaFoldDB" id="A0A2A9NRY2"/>
<evidence type="ECO:0000313" key="2">
    <source>
        <dbReference type="EMBL" id="PFH50516.1"/>
    </source>
</evidence>
<dbReference type="Proteomes" id="UP000242287">
    <property type="component" value="Unassembled WGS sequence"/>
</dbReference>
<dbReference type="InterPro" id="IPR025337">
    <property type="entry name" value="Questin_oxidase-like"/>
</dbReference>
<dbReference type="EMBL" id="KZ302002">
    <property type="protein sequence ID" value="PFH50516.1"/>
    <property type="molecule type" value="Genomic_DNA"/>
</dbReference>
<organism evidence="2 3">
    <name type="scientific">Amanita thiersii Skay4041</name>
    <dbReference type="NCBI Taxonomy" id="703135"/>
    <lineage>
        <taxon>Eukaryota</taxon>
        <taxon>Fungi</taxon>
        <taxon>Dikarya</taxon>
        <taxon>Basidiomycota</taxon>
        <taxon>Agaricomycotina</taxon>
        <taxon>Agaricomycetes</taxon>
        <taxon>Agaricomycetidae</taxon>
        <taxon>Agaricales</taxon>
        <taxon>Pluteineae</taxon>
        <taxon>Amanitaceae</taxon>
        <taxon>Amanita</taxon>
    </lineage>
</organism>